<gene>
    <name evidence="1" type="ORF">St703_01620</name>
</gene>
<name>A0A5K7WSZ0_9BACL</name>
<organism evidence="1 2">
    <name type="scientific">Sporolactobacillus terrae</name>
    <dbReference type="NCBI Taxonomy" id="269673"/>
    <lineage>
        <taxon>Bacteria</taxon>
        <taxon>Bacillati</taxon>
        <taxon>Bacillota</taxon>
        <taxon>Bacilli</taxon>
        <taxon>Bacillales</taxon>
        <taxon>Sporolactobacillaceae</taxon>
        <taxon>Sporolactobacillus</taxon>
    </lineage>
</organism>
<evidence type="ECO:0000313" key="2">
    <source>
        <dbReference type="Proteomes" id="UP000326951"/>
    </source>
</evidence>
<proteinExistence type="predicted"/>
<protein>
    <submittedName>
        <fullName evidence="1">Uncharacterized protein</fullName>
    </submittedName>
</protein>
<dbReference type="RefSeq" id="WP_232057191.1">
    <property type="nucleotide sequence ID" value="NZ_AP021853.1"/>
</dbReference>
<dbReference type="EMBL" id="AP021853">
    <property type="protein sequence ID" value="BBN97457.1"/>
    <property type="molecule type" value="Genomic_DNA"/>
</dbReference>
<evidence type="ECO:0000313" key="1">
    <source>
        <dbReference type="EMBL" id="BBN97457.1"/>
    </source>
</evidence>
<reference evidence="1 2" key="1">
    <citation type="submission" date="2019-09" db="EMBL/GenBank/DDBJ databases">
        <title>Complete genome sequence of Sporolactobacillus terrae 70-3.</title>
        <authorList>
            <person name="Tanaka N."/>
            <person name="Shiwa Y."/>
            <person name="Fujita N."/>
            <person name="Tanasupawat S."/>
        </authorList>
    </citation>
    <scope>NUCLEOTIDE SEQUENCE [LARGE SCALE GENOMIC DNA]</scope>
    <source>
        <strain evidence="1 2">70-3</strain>
    </source>
</reference>
<dbReference type="Proteomes" id="UP000326951">
    <property type="component" value="Chromosome"/>
</dbReference>
<dbReference type="AlphaFoldDB" id="A0A5K7WSZ0"/>
<accession>A0A5K7WSZ0</accession>
<sequence length="105" mass="12396">MARVALTPDDFNDDMIDYVQTLCRKAYEQGVQEGRDKYDLPMMLTRHHIAEQLQVSLPTVDRITSLPGFPKTKLVKSRFPRDAVFKFLEENTERVRQIKLRRMKI</sequence>